<name>L0EV78_LIBCB</name>
<dbReference type="SUPFAM" id="SSF53383">
    <property type="entry name" value="PLP-dependent transferases"/>
    <property type="match status" value="1"/>
</dbReference>
<comment type="catalytic activity">
    <reaction evidence="10">
        <text>(sulfur carrier)-H + L-cysteine = (sulfur carrier)-SH + L-alanine</text>
        <dbReference type="Rhea" id="RHEA:43892"/>
        <dbReference type="Rhea" id="RHEA-COMP:14737"/>
        <dbReference type="Rhea" id="RHEA-COMP:14739"/>
        <dbReference type="ChEBI" id="CHEBI:29917"/>
        <dbReference type="ChEBI" id="CHEBI:35235"/>
        <dbReference type="ChEBI" id="CHEBI:57972"/>
        <dbReference type="ChEBI" id="CHEBI:64428"/>
        <dbReference type="EC" id="2.8.1.7"/>
    </reaction>
</comment>
<keyword evidence="7" id="KW-0663">Pyridoxal phosphate</keyword>
<dbReference type="GO" id="GO:0051536">
    <property type="term" value="F:iron-sulfur cluster binding"/>
    <property type="evidence" value="ECO:0007669"/>
    <property type="project" value="UniProtKB-KW"/>
</dbReference>
<dbReference type="GO" id="GO:0046872">
    <property type="term" value="F:metal ion binding"/>
    <property type="evidence" value="ECO:0007669"/>
    <property type="project" value="UniProtKB-KW"/>
</dbReference>
<evidence type="ECO:0000313" key="12">
    <source>
        <dbReference type="EMBL" id="AGA64867.1"/>
    </source>
</evidence>
<evidence type="ECO:0000256" key="4">
    <source>
        <dbReference type="ARBA" id="ARBA00013558"/>
    </source>
</evidence>
<keyword evidence="13" id="KW-1185">Reference proteome</keyword>
<dbReference type="KEGG" id="lcc:B488_08750"/>
<protein>
    <recommendedName>
        <fullName evidence="4">Cysteine desulfurase</fullName>
    </recommendedName>
</protein>
<proteinExistence type="inferred from homology"/>
<evidence type="ECO:0000256" key="1">
    <source>
        <dbReference type="ARBA" id="ARBA00001933"/>
    </source>
</evidence>
<keyword evidence="8" id="KW-0408">Iron</keyword>
<evidence type="ECO:0000256" key="10">
    <source>
        <dbReference type="ARBA" id="ARBA00050776"/>
    </source>
</evidence>
<comment type="similarity">
    <text evidence="3">Belongs to the class-V pyridoxal-phosphate-dependent aminotransferase family. NifS/IscS subfamily.</text>
</comment>
<evidence type="ECO:0000256" key="3">
    <source>
        <dbReference type="ARBA" id="ARBA00006490"/>
    </source>
</evidence>
<dbReference type="Gene3D" id="3.90.1150.10">
    <property type="entry name" value="Aspartate Aminotransferase, domain 1"/>
    <property type="match status" value="1"/>
</dbReference>
<sequence length="382" mass="41805">MFEKRIYLDWNATSPLLPEARSVFIEALNEFGNASSIYQEGRKSRQYLECARHALAEFCDTKVENVIFTSSATEAANFVLTPDFYILGQLTRLDSLYISAIEHPAILKGGRFPVNHVYTLPVTSEGVIDLEALSRNLESRNFLSYAPMIAVMLVNNETGIIQPVREVSKIVKKHGGILVVDAVQAAGRIPLSFKEIDADFFIISSHKLGGPIGAGALVSRDNMRLPKPLLHGGSQENGYRAGTENIPAIRGFSAAVMTMGKGIRERSLYLSELREQLEKGLKAIVPDVLIYGENVTRISNTCFLTFPHVKAETLQIAFDVEGISVSAGSACSSGKVGTSHVLKAMGYDTVKGALRVSLGPTTSERHIHVFLTVLEKIVKRLP</sequence>
<dbReference type="HOGENOM" id="CLU_003433_0_0_5"/>
<evidence type="ECO:0000256" key="9">
    <source>
        <dbReference type="ARBA" id="ARBA00023014"/>
    </source>
</evidence>
<evidence type="ECO:0000259" key="11">
    <source>
        <dbReference type="Pfam" id="PF00266"/>
    </source>
</evidence>
<dbReference type="InterPro" id="IPR015424">
    <property type="entry name" value="PyrdxlP-dep_Trfase"/>
</dbReference>
<dbReference type="PIRSF" id="PIRSF005572">
    <property type="entry name" value="NifS"/>
    <property type="match status" value="1"/>
</dbReference>
<dbReference type="AlphaFoldDB" id="L0EV78"/>
<dbReference type="Gene3D" id="3.40.640.10">
    <property type="entry name" value="Type I PLP-dependent aspartate aminotransferase-like (Major domain)"/>
    <property type="match status" value="1"/>
</dbReference>
<evidence type="ECO:0000256" key="6">
    <source>
        <dbReference type="ARBA" id="ARBA00022723"/>
    </source>
</evidence>
<gene>
    <name evidence="12" type="ordered locus">B488_08750</name>
</gene>
<evidence type="ECO:0000256" key="2">
    <source>
        <dbReference type="ARBA" id="ARBA00003120"/>
    </source>
</evidence>
<dbReference type="InterPro" id="IPR000192">
    <property type="entry name" value="Aminotrans_V_dom"/>
</dbReference>
<reference evidence="12 13" key="1">
    <citation type="journal article" date="2012" name="Stand. Genomic Sci.">
        <title>Complete genome sequence of Liberibacter crescens BT-1.</title>
        <authorList>
            <person name="Leonard M.T."/>
            <person name="Fagen J.R."/>
            <person name="Davis-Richardson A.G."/>
            <person name="Davis M.J."/>
            <person name="Triplett E.W."/>
        </authorList>
    </citation>
    <scope>NUCLEOTIDE SEQUENCE [LARGE SCALE GENOMIC DNA]</scope>
    <source>
        <strain evidence="12 13">BT-1</strain>
    </source>
</reference>
<keyword evidence="5 12" id="KW-0808">Transferase</keyword>
<evidence type="ECO:0000256" key="7">
    <source>
        <dbReference type="ARBA" id="ARBA00022898"/>
    </source>
</evidence>
<dbReference type="eggNOG" id="COG1104">
    <property type="taxonomic scope" value="Bacteria"/>
</dbReference>
<dbReference type="PANTHER" id="PTHR11601:SF34">
    <property type="entry name" value="CYSTEINE DESULFURASE"/>
    <property type="match status" value="1"/>
</dbReference>
<dbReference type="Gene3D" id="1.10.260.50">
    <property type="match status" value="1"/>
</dbReference>
<keyword evidence="9" id="KW-0411">Iron-sulfur</keyword>
<accession>L0EV78</accession>
<dbReference type="GO" id="GO:0031071">
    <property type="term" value="F:cysteine desulfurase activity"/>
    <property type="evidence" value="ECO:0007669"/>
    <property type="project" value="UniProtKB-EC"/>
</dbReference>
<dbReference type="EMBL" id="CP003789">
    <property type="protein sequence ID" value="AGA64867.1"/>
    <property type="molecule type" value="Genomic_DNA"/>
</dbReference>
<dbReference type="InterPro" id="IPR016454">
    <property type="entry name" value="Cysteine_dSase"/>
</dbReference>
<dbReference type="Proteomes" id="UP000010799">
    <property type="component" value="Chromosome"/>
</dbReference>
<evidence type="ECO:0000256" key="8">
    <source>
        <dbReference type="ARBA" id="ARBA00023004"/>
    </source>
</evidence>
<dbReference type="PATRIC" id="fig|1215343.11.peg.901"/>
<dbReference type="STRING" id="1215343.B488_08750"/>
<dbReference type="InterPro" id="IPR015422">
    <property type="entry name" value="PyrdxlP-dep_Trfase_small"/>
</dbReference>
<dbReference type="PANTHER" id="PTHR11601">
    <property type="entry name" value="CYSTEINE DESULFURYLASE FAMILY MEMBER"/>
    <property type="match status" value="1"/>
</dbReference>
<evidence type="ECO:0000313" key="13">
    <source>
        <dbReference type="Proteomes" id="UP000010799"/>
    </source>
</evidence>
<feature type="domain" description="Aminotransferase class V" evidence="11">
    <location>
        <begin position="6"/>
        <end position="368"/>
    </location>
</feature>
<evidence type="ECO:0000256" key="5">
    <source>
        <dbReference type="ARBA" id="ARBA00022679"/>
    </source>
</evidence>
<comment type="function">
    <text evidence="2">Catalyzes the removal of elemental sulfur atoms from cysteine to produce alanine. Seems to participate in the biosynthesis of the nitrogenase metalloclusters by providing the inorganic sulfur required for the Fe-S core formation.</text>
</comment>
<keyword evidence="6" id="KW-0479">Metal-binding</keyword>
<organism evidence="12 13">
    <name type="scientific">Liberibacter crescens (strain BT-1)</name>
    <dbReference type="NCBI Taxonomy" id="1215343"/>
    <lineage>
        <taxon>Bacteria</taxon>
        <taxon>Pseudomonadati</taxon>
        <taxon>Pseudomonadota</taxon>
        <taxon>Alphaproteobacteria</taxon>
        <taxon>Hyphomicrobiales</taxon>
        <taxon>Rhizobiaceae</taxon>
        <taxon>Liberibacter</taxon>
    </lineage>
</organism>
<dbReference type="InterPro" id="IPR015421">
    <property type="entry name" value="PyrdxlP-dep_Trfase_major"/>
</dbReference>
<dbReference type="Pfam" id="PF00266">
    <property type="entry name" value="Aminotran_5"/>
    <property type="match status" value="1"/>
</dbReference>
<comment type="cofactor">
    <cofactor evidence="1">
        <name>pyridoxal 5'-phosphate</name>
        <dbReference type="ChEBI" id="CHEBI:597326"/>
    </cofactor>
</comment>